<reference evidence="12 13" key="1">
    <citation type="submission" date="2020-06" db="EMBL/GenBank/DDBJ databases">
        <authorList>
            <person name="Li R."/>
            <person name="Bekaert M."/>
        </authorList>
    </citation>
    <scope>NUCLEOTIDE SEQUENCE [LARGE SCALE GENOMIC DNA]</scope>
    <source>
        <strain evidence="13">wild</strain>
    </source>
</reference>
<evidence type="ECO:0000256" key="10">
    <source>
        <dbReference type="ARBA" id="ARBA00023180"/>
    </source>
</evidence>
<dbReference type="FunFam" id="3.90.550.50:FF:000001">
    <property type="entry name" value="Hexosyltransferase"/>
    <property type="match status" value="1"/>
</dbReference>
<dbReference type="Gene3D" id="3.90.550.50">
    <property type="match status" value="1"/>
</dbReference>
<dbReference type="EC" id="2.4.1.-" evidence="11"/>
<evidence type="ECO:0000256" key="5">
    <source>
        <dbReference type="ARBA" id="ARBA00022692"/>
    </source>
</evidence>
<keyword evidence="8 11" id="KW-0333">Golgi apparatus</keyword>
<dbReference type="InterPro" id="IPR002659">
    <property type="entry name" value="Glyco_trans_31"/>
</dbReference>
<keyword evidence="7" id="KW-1133">Transmembrane helix</keyword>
<comment type="subcellular location">
    <subcellularLocation>
        <location evidence="1 11">Golgi apparatus membrane</location>
        <topology evidence="1 11">Single-pass type II membrane protein</topology>
    </subcellularLocation>
</comment>
<evidence type="ECO:0000313" key="12">
    <source>
        <dbReference type="EMBL" id="CAC5360756.1"/>
    </source>
</evidence>
<organism evidence="12 13">
    <name type="scientific">Mytilus coruscus</name>
    <name type="common">Sea mussel</name>
    <dbReference type="NCBI Taxonomy" id="42192"/>
    <lineage>
        <taxon>Eukaryota</taxon>
        <taxon>Metazoa</taxon>
        <taxon>Spiralia</taxon>
        <taxon>Lophotrochozoa</taxon>
        <taxon>Mollusca</taxon>
        <taxon>Bivalvia</taxon>
        <taxon>Autobranchia</taxon>
        <taxon>Pteriomorphia</taxon>
        <taxon>Mytilida</taxon>
        <taxon>Mytiloidea</taxon>
        <taxon>Mytilidae</taxon>
        <taxon>Mytilinae</taxon>
        <taxon>Mytilus</taxon>
    </lineage>
</organism>
<gene>
    <name evidence="12" type="ORF">MCOR_3129</name>
</gene>
<keyword evidence="6" id="KW-0735">Signal-anchor</keyword>
<evidence type="ECO:0000256" key="2">
    <source>
        <dbReference type="ARBA" id="ARBA00008661"/>
    </source>
</evidence>
<keyword evidence="5" id="KW-0812">Transmembrane</keyword>
<dbReference type="PANTHER" id="PTHR11214:SF349">
    <property type="entry name" value="BETA-1,3-GALACTOSYLTRANSFERASE BRN"/>
    <property type="match status" value="1"/>
</dbReference>
<evidence type="ECO:0000256" key="6">
    <source>
        <dbReference type="ARBA" id="ARBA00022968"/>
    </source>
</evidence>
<evidence type="ECO:0000256" key="4">
    <source>
        <dbReference type="ARBA" id="ARBA00022679"/>
    </source>
</evidence>
<evidence type="ECO:0000313" key="13">
    <source>
        <dbReference type="Proteomes" id="UP000507470"/>
    </source>
</evidence>
<keyword evidence="9" id="KW-0472">Membrane</keyword>
<evidence type="ECO:0000256" key="1">
    <source>
        <dbReference type="ARBA" id="ARBA00004323"/>
    </source>
</evidence>
<keyword evidence="13" id="KW-1185">Reference proteome</keyword>
<dbReference type="GO" id="GO:0008194">
    <property type="term" value="F:UDP-glycosyltransferase activity"/>
    <property type="evidence" value="ECO:0007669"/>
    <property type="project" value="TreeGrafter"/>
</dbReference>
<dbReference type="GO" id="GO:0016758">
    <property type="term" value="F:hexosyltransferase activity"/>
    <property type="evidence" value="ECO:0007669"/>
    <property type="project" value="InterPro"/>
</dbReference>
<keyword evidence="3 11" id="KW-0328">Glycosyltransferase</keyword>
<dbReference type="Pfam" id="PF01762">
    <property type="entry name" value="Galactosyl_T"/>
    <property type="match status" value="1"/>
</dbReference>
<keyword evidence="4 12" id="KW-0808">Transferase</keyword>
<accession>A0A6J8A1F6</accession>
<dbReference type="EMBL" id="CACVKT020000572">
    <property type="protein sequence ID" value="CAC5360756.1"/>
    <property type="molecule type" value="Genomic_DNA"/>
</dbReference>
<dbReference type="OrthoDB" id="6052873at2759"/>
<sequence length="310" mass="35969">MVHNNCVHCSVSNNYLQEIVHEIYKNGSSTKQPVNPTNIEYIHKPLHICDLHTGPDFLLVLVKSDASNIAHRMSIRQTWGNISHFHIKVIYLLGYYSVVQDMIDIESETYKDVLQGDFVDIYDNNMNKTAMAYQYAVENCDNTQFLFFVDDDFFINILNVNKYLKTLTTPFKSKLFSGCIIKRAKPFRNKSSKWYITREEYPYDIYPNYPSGGAILMSMTIAKLLKTAFPYVQYIHIDDAYLGIVAKKLKLPLHNDERFDVVYTPPMRLKTIFASHGYGDHRQLLVIWDVFLATMSLNSSTDLNEQLRKS</sequence>
<dbReference type="PANTHER" id="PTHR11214">
    <property type="entry name" value="BETA-1,3-N-ACETYLGLUCOSAMINYLTRANSFERASE"/>
    <property type="match status" value="1"/>
</dbReference>
<protein>
    <recommendedName>
        <fullName evidence="11">Hexosyltransferase</fullName>
        <ecNumber evidence="11">2.4.1.-</ecNumber>
    </recommendedName>
</protein>
<comment type="similarity">
    <text evidence="2 11">Belongs to the glycosyltransferase 31 family.</text>
</comment>
<evidence type="ECO:0000256" key="7">
    <source>
        <dbReference type="ARBA" id="ARBA00022989"/>
    </source>
</evidence>
<dbReference type="Proteomes" id="UP000507470">
    <property type="component" value="Unassembled WGS sequence"/>
</dbReference>
<keyword evidence="10" id="KW-0325">Glycoprotein</keyword>
<evidence type="ECO:0000256" key="3">
    <source>
        <dbReference type="ARBA" id="ARBA00022676"/>
    </source>
</evidence>
<dbReference type="GO" id="GO:0006493">
    <property type="term" value="P:protein O-linked glycosylation"/>
    <property type="evidence" value="ECO:0007669"/>
    <property type="project" value="TreeGrafter"/>
</dbReference>
<evidence type="ECO:0000256" key="8">
    <source>
        <dbReference type="ARBA" id="ARBA00023034"/>
    </source>
</evidence>
<dbReference type="GO" id="GO:0000139">
    <property type="term" value="C:Golgi membrane"/>
    <property type="evidence" value="ECO:0007669"/>
    <property type="project" value="UniProtKB-SubCell"/>
</dbReference>
<proteinExistence type="inferred from homology"/>
<evidence type="ECO:0000256" key="9">
    <source>
        <dbReference type="ARBA" id="ARBA00023136"/>
    </source>
</evidence>
<dbReference type="AlphaFoldDB" id="A0A6J8A1F6"/>
<evidence type="ECO:0000256" key="11">
    <source>
        <dbReference type="RuleBase" id="RU363063"/>
    </source>
</evidence>
<name>A0A6J8A1F6_MYTCO</name>